<reference evidence="1" key="2">
    <citation type="submission" date="2020-09" db="EMBL/GenBank/DDBJ databases">
        <authorList>
            <person name="Sun Q."/>
            <person name="Zhou Y."/>
        </authorList>
    </citation>
    <scope>NUCLEOTIDE SEQUENCE</scope>
    <source>
        <strain evidence="1">CGMCC 1.14988</strain>
    </source>
</reference>
<organism evidence="1 2">
    <name type="scientific">Egicoccus halophilus</name>
    <dbReference type="NCBI Taxonomy" id="1670830"/>
    <lineage>
        <taxon>Bacteria</taxon>
        <taxon>Bacillati</taxon>
        <taxon>Actinomycetota</taxon>
        <taxon>Nitriliruptoria</taxon>
        <taxon>Egicoccales</taxon>
        <taxon>Egicoccaceae</taxon>
        <taxon>Egicoccus</taxon>
    </lineage>
</organism>
<dbReference type="AlphaFoldDB" id="A0A8J3A9U3"/>
<dbReference type="GO" id="GO:0008237">
    <property type="term" value="F:metallopeptidase activity"/>
    <property type="evidence" value="ECO:0007669"/>
    <property type="project" value="InterPro"/>
</dbReference>
<dbReference type="Gene3D" id="3.40.390.10">
    <property type="entry name" value="Collagenase (Catalytic Domain)"/>
    <property type="match status" value="1"/>
</dbReference>
<evidence type="ECO:0000313" key="1">
    <source>
        <dbReference type="EMBL" id="GGI05810.1"/>
    </source>
</evidence>
<protein>
    <submittedName>
        <fullName evidence="1">Uncharacterized protein</fullName>
    </submittedName>
</protein>
<name>A0A8J3A9U3_9ACTN</name>
<reference evidence="1" key="1">
    <citation type="journal article" date="2014" name="Int. J. Syst. Evol. Microbiol.">
        <title>Complete genome sequence of Corynebacterium casei LMG S-19264T (=DSM 44701T), isolated from a smear-ripened cheese.</title>
        <authorList>
            <consortium name="US DOE Joint Genome Institute (JGI-PGF)"/>
            <person name="Walter F."/>
            <person name="Albersmeier A."/>
            <person name="Kalinowski J."/>
            <person name="Ruckert C."/>
        </authorList>
    </citation>
    <scope>NUCLEOTIDE SEQUENCE</scope>
    <source>
        <strain evidence="1">CGMCC 1.14988</strain>
    </source>
</reference>
<dbReference type="RefSeq" id="WP_130648551.1">
    <property type="nucleotide sequence ID" value="NZ_BMHA01000005.1"/>
</dbReference>
<comment type="caution">
    <text evidence="1">The sequence shown here is derived from an EMBL/GenBank/DDBJ whole genome shotgun (WGS) entry which is preliminary data.</text>
</comment>
<proteinExistence type="predicted"/>
<dbReference type="SUPFAM" id="SSF55486">
    <property type="entry name" value="Metalloproteases ('zincins'), catalytic domain"/>
    <property type="match status" value="1"/>
</dbReference>
<dbReference type="Proteomes" id="UP000650511">
    <property type="component" value="Unassembled WGS sequence"/>
</dbReference>
<sequence>MSPPTPPQPPRRAARSSGRRLATGFAVLVFALSHLAFTVATPIAGGPREPVASYAPDERWTPPPPARNADFATFPYVGDDGRSGLWALPSSAVPLEFVVEQEVFDRFGEDAVRQAIEVWNGTPGSRFGARATRAVEAGVDERRRDNVNRVFMDRRSCGGRYLARAHLWPGEVVIRDGLLARAIGEVDLGLCDRLRPGQMARVVRHELGHIAGLDHLCDEGEDCWHPEFDTDNTCRIMSPRADPCQQVTEGDLLGLVHLHPRLPRASGTDARSTSASVSFATHPAPRSAFTAVLSPYDGELAHRVAAATLAGHLGAPLLLVDEDCTAGPDGRALDRVLAVAGRAVSVGPVAGACLATLRGAWALEVDELPTTAAVEDRVVEILRDRQTPPTRVVAASLAAPARGTPVAAVAASAAVALDAPMTVLEEPDDPAAIERLLEAYPELEEVLLVGDGTMVRASVALDLADSGVRVQRIRAADAAAAAAALAEDPGVGLPAELSAVLASTEHPEHTIPAISLAASLGGLLVPIEAQLRDSHVTLLRDRVVDGAIVGSRQAVTTGQQLALSRLVDGDTSGLSVLTGS</sequence>
<keyword evidence="2" id="KW-1185">Reference proteome</keyword>
<evidence type="ECO:0000313" key="2">
    <source>
        <dbReference type="Proteomes" id="UP000650511"/>
    </source>
</evidence>
<dbReference type="OrthoDB" id="4297752at2"/>
<gene>
    <name evidence="1" type="ORF">GCM10011354_15950</name>
</gene>
<dbReference type="EMBL" id="BMHA01000005">
    <property type="protein sequence ID" value="GGI05810.1"/>
    <property type="molecule type" value="Genomic_DNA"/>
</dbReference>
<accession>A0A8J3A9U3</accession>
<dbReference type="InterPro" id="IPR024079">
    <property type="entry name" value="MetalloPept_cat_dom_sf"/>
</dbReference>